<evidence type="ECO:0008006" key="5">
    <source>
        <dbReference type="Google" id="ProtNLM"/>
    </source>
</evidence>
<dbReference type="InterPro" id="IPR005064">
    <property type="entry name" value="BUG"/>
</dbReference>
<comment type="similarity">
    <text evidence="1">Belongs to the UPF0065 (bug) family.</text>
</comment>
<feature type="chain" id="PRO_5037394053" description="Tripartite tricarboxylate transporter substrate binding protein" evidence="2">
    <location>
        <begin position="35"/>
        <end position="333"/>
    </location>
</feature>
<dbReference type="Pfam" id="PF03401">
    <property type="entry name" value="TctC"/>
    <property type="match status" value="1"/>
</dbReference>
<gene>
    <name evidence="3" type="ORF">KZZ10_05350</name>
</gene>
<accession>A0A953N9C0</accession>
<dbReference type="PROSITE" id="PS51318">
    <property type="entry name" value="TAT"/>
    <property type="match status" value="1"/>
</dbReference>
<evidence type="ECO:0000256" key="1">
    <source>
        <dbReference type="ARBA" id="ARBA00006987"/>
    </source>
</evidence>
<name>A0A953N9C0_9BURK</name>
<dbReference type="EMBL" id="JAHXRI010000006">
    <property type="protein sequence ID" value="MBZ1350063.1"/>
    <property type="molecule type" value="Genomic_DNA"/>
</dbReference>
<evidence type="ECO:0000313" key="4">
    <source>
        <dbReference type="Proteomes" id="UP000739565"/>
    </source>
</evidence>
<feature type="signal peptide" evidence="2">
    <location>
        <begin position="1"/>
        <end position="34"/>
    </location>
</feature>
<keyword evidence="4" id="KW-1185">Reference proteome</keyword>
<protein>
    <recommendedName>
        <fullName evidence="5">Tripartite tricarboxylate transporter substrate binding protein</fullName>
    </recommendedName>
</protein>
<proteinExistence type="inferred from homology"/>
<dbReference type="InterPro" id="IPR006311">
    <property type="entry name" value="TAT_signal"/>
</dbReference>
<dbReference type="AlphaFoldDB" id="A0A953N9C0"/>
<keyword evidence="2" id="KW-0732">Signal</keyword>
<organism evidence="3 4">
    <name type="scientific">Zwartia hollandica</name>
    <dbReference type="NCBI Taxonomy" id="324606"/>
    <lineage>
        <taxon>Bacteria</taxon>
        <taxon>Pseudomonadati</taxon>
        <taxon>Pseudomonadota</taxon>
        <taxon>Betaproteobacteria</taxon>
        <taxon>Burkholderiales</taxon>
        <taxon>Alcaligenaceae</taxon>
        <taxon>Zwartia</taxon>
    </lineage>
</organism>
<dbReference type="PIRSF" id="PIRSF017082">
    <property type="entry name" value="YflP"/>
    <property type="match status" value="1"/>
</dbReference>
<dbReference type="Gene3D" id="3.40.190.150">
    <property type="entry name" value="Bordetella uptake gene, domain 1"/>
    <property type="match status" value="1"/>
</dbReference>
<sequence length="333" mass="35357">MKTALKPLRRQLIATLGVAATAGLLAAAPLTTQAQTANWPTKPIRIIVPYSAGGGTDIISRKLAQGLGPLLKQTIIIENKPGANGIIGTDIVAKSDPDGHTFVMVVSTHLINPLVTKSMPYDTFKDLAGVTVVADSPLIFVTSSTFPAKTMVEFTKAMREKPKTYSYGSSENMTKLVGAMYANAEKLDMVSVSYKGGAPLMTDVVAGVTTVGITSILTARNLMNAGRLTPLAVTSAQRSAAVPDVPTMQEAGIKDFDITQSYAMYAQGKTPMALLEAMQKAVNTVAHSPDMKAALADQAAWPVAQPVAEFHDRIKREAAFLQDLAKRINLQGD</sequence>
<dbReference type="Proteomes" id="UP000739565">
    <property type="component" value="Unassembled WGS sequence"/>
</dbReference>
<comment type="caution">
    <text evidence="3">The sequence shown here is derived from an EMBL/GenBank/DDBJ whole genome shotgun (WGS) entry which is preliminary data.</text>
</comment>
<dbReference type="InterPro" id="IPR042100">
    <property type="entry name" value="Bug_dom1"/>
</dbReference>
<dbReference type="RefSeq" id="WP_259660462.1">
    <property type="nucleotide sequence ID" value="NZ_JAHXRI010000006.1"/>
</dbReference>
<dbReference type="PANTHER" id="PTHR42928">
    <property type="entry name" value="TRICARBOXYLATE-BINDING PROTEIN"/>
    <property type="match status" value="1"/>
</dbReference>
<evidence type="ECO:0000256" key="2">
    <source>
        <dbReference type="SAM" id="SignalP"/>
    </source>
</evidence>
<evidence type="ECO:0000313" key="3">
    <source>
        <dbReference type="EMBL" id="MBZ1350063.1"/>
    </source>
</evidence>
<dbReference type="Gene3D" id="3.40.190.10">
    <property type="entry name" value="Periplasmic binding protein-like II"/>
    <property type="match status" value="1"/>
</dbReference>
<reference evidence="3" key="1">
    <citation type="submission" date="2021-07" db="EMBL/GenBank/DDBJ databases">
        <title>New genus and species of the family Alcaligenaceae.</title>
        <authorList>
            <person name="Hahn M.W."/>
        </authorList>
    </citation>
    <scope>NUCLEOTIDE SEQUENCE</scope>
    <source>
        <strain evidence="3">LF4-65</strain>
    </source>
</reference>
<dbReference type="PANTHER" id="PTHR42928:SF5">
    <property type="entry name" value="BLR1237 PROTEIN"/>
    <property type="match status" value="1"/>
</dbReference>